<feature type="transmembrane region" description="Helical" evidence="1">
    <location>
        <begin position="148"/>
        <end position="180"/>
    </location>
</feature>
<evidence type="ECO:0000313" key="3">
    <source>
        <dbReference type="Proteomes" id="UP000268162"/>
    </source>
</evidence>
<keyword evidence="1" id="KW-1133">Transmembrane helix</keyword>
<proteinExistence type="predicted"/>
<organism evidence="2 3">
    <name type="scientific">Dimargaris cristalligena</name>
    <dbReference type="NCBI Taxonomy" id="215637"/>
    <lineage>
        <taxon>Eukaryota</taxon>
        <taxon>Fungi</taxon>
        <taxon>Fungi incertae sedis</taxon>
        <taxon>Zoopagomycota</taxon>
        <taxon>Kickxellomycotina</taxon>
        <taxon>Dimargaritomycetes</taxon>
        <taxon>Dimargaritales</taxon>
        <taxon>Dimargaritaceae</taxon>
        <taxon>Dimargaris</taxon>
    </lineage>
</organism>
<reference evidence="3" key="1">
    <citation type="journal article" date="2018" name="Nat. Microbiol.">
        <title>Leveraging single-cell genomics to expand the fungal tree of life.</title>
        <authorList>
            <person name="Ahrendt S.R."/>
            <person name="Quandt C.A."/>
            <person name="Ciobanu D."/>
            <person name="Clum A."/>
            <person name="Salamov A."/>
            <person name="Andreopoulos B."/>
            <person name="Cheng J.F."/>
            <person name="Woyke T."/>
            <person name="Pelin A."/>
            <person name="Henrissat B."/>
            <person name="Reynolds N.K."/>
            <person name="Benny G.L."/>
            <person name="Smith M.E."/>
            <person name="James T.Y."/>
            <person name="Grigoriev I.V."/>
        </authorList>
    </citation>
    <scope>NUCLEOTIDE SEQUENCE [LARGE SCALE GENOMIC DNA]</scope>
    <source>
        <strain evidence="3">RSA 468</strain>
    </source>
</reference>
<keyword evidence="1" id="KW-0812">Transmembrane</keyword>
<protein>
    <submittedName>
        <fullName evidence="2">Uncharacterized protein</fullName>
    </submittedName>
</protein>
<sequence length="246" mass="26543">MFGQPPSTSIHPSVPLSKFLARFAPSPSRLDKLYTRSKKVARRVFLSPDHEQHFKTQAKGILHHGRNFAHATQHQLTTLSHALYAVTPVWEGMKPWSSTTTTNKMQMIVGGCSSVLTKLPIVCTTVTLLGSTVGLAPLVVTLSTLAGAVAFGVMAVAVSTVLVTLLLVPVSLAVACFALYTRAAVKALPPTVPEQVTAWKADIVTSTVRYTTKVQDHWKAKTTSKSAGNWLSQCVPAVFKAKPKKE</sequence>
<evidence type="ECO:0000313" key="2">
    <source>
        <dbReference type="EMBL" id="RKP33985.1"/>
    </source>
</evidence>
<evidence type="ECO:0000256" key="1">
    <source>
        <dbReference type="SAM" id="Phobius"/>
    </source>
</evidence>
<accession>A0A4P9ZLI3</accession>
<name>A0A4P9ZLI3_9FUNG</name>
<dbReference type="AlphaFoldDB" id="A0A4P9ZLI3"/>
<dbReference type="EMBL" id="ML003423">
    <property type="protein sequence ID" value="RKP33985.1"/>
    <property type="molecule type" value="Genomic_DNA"/>
</dbReference>
<dbReference type="Proteomes" id="UP000268162">
    <property type="component" value="Unassembled WGS sequence"/>
</dbReference>
<keyword evidence="3" id="KW-1185">Reference proteome</keyword>
<gene>
    <name evidence="2" type="ORF">BJ085DRAFT_32169</name>
</gene>
<keyword evidence="1" id="KW-0472">Membrane</keyword>